<comment type="similarity">
    <text evidence="1">Belongs to the peptidase S12 family.</text>
</comment>
<dbReference type="InterPro" id="IPR050491">
    <property type="entry name" value="AmpC-like"/>
</dbReference>
<feature type="compositionally biased region" description="Polar residues" evidence="2">
    <location>
        <begin position="26"/>
        <end position="35"/>
    </location>
</feature>
<evidence type="ECO:0000256" key="2">
    <source>
        <dbReference type="SAM" id="MobiDB-lite"/>
    </source>
</evidence>
<dbReference type="InterPro" id="IPR058664">
    <property type="entry name" value="ARB_00930-like_C"/>
</dbReference>
<organism evidence="5 6">
    <name type="scientific">Emericella nidulans (strain FGSC A4 / ATCC 38163 / CBS 112.46 / NRRL 194 / M139)</name>
    <name type="common">Aspergillus nidulans</name>
    <dbReference type="NCBI Taxonomy" id="227321"/>
    <lineage>
        <taxon>Eukaryota</taxon>
        <taxon>Fungi</taxon>
        <taxon>Dikarya</taxon>
        <taxon>Ascomycota</taxon>
        <taxon>Pezizomycotina</taxon>
        <taxon>Eurotiomycetes</taxon>
        <taxon>Eurotiomycetidae</taxon>
        <taxon>Eurotiales</taxon>
        <taxon>Aspergillaceae</taxon>
        <taxon>Aspergillus</taxon>
        <taxon>Aspergillus subgen. Nidulantes</taxon>
    </lineage>
</organism>
<dbReference type="InParanoid" id="Q5AQW2"/>
<dbReference type="AlphaFoldDB" id="Q5AQW2"/>
<sequence>MRELTASFPSRTPNASKRRTRARVKSTLNGKTNSAPRGFLVFSTRTSEERPQPSTTEFLITVLLTEQTRVFYGDHECQRATFMQLTAPRKAVSSNKELRRGPEDWKERLAHLSLYFIKPFSTVLSRGIRSPYPYSLMRCILLLSVLAAYAAAQIKICPLGGPIFPAAQRPGESAAMKQATHNFTESLHEILYPANASLPTAIDQDLTSFAVQVYSARDSKPLLEYYHTATSARNNILGVNRIDGDTVFRIGSCSKIWTVLLLLMETGEALLHEPVRKYFPEVEHAIEVLDSGLNEIDHVHWEDVTIGDLVSHTAGLERSYGLGDHAATTALMEQLGFPSLQQKEVLECGRRSPVKTAVRSKADLEFFRGMMSRHPVVPVSSMPIYSNDGFVVLGYLLEMLTGQSYEKLLEERLIERLNLTRSSSNKPTNDQGIIPGLPNITVWDTDLGNIIPTGGIYSSTKDMSVLGRAILNSELLSPTLTRKWLKPRAHTADPAFSVGAPWEIFTLSEPRMIDLYTKSGDLGSYSSMMGLSPEHDVGFTVLAAGQGTHNAVWALGDLISTTVIAALDAAGKEEAHPRFAGTYTSGDDALTIITDDGPGLKVTEWRSNGKDLMKSMNMLQWGGPYEDIDVRLYPTGLRSPAQCGRSSENLVSFRSVVSHPIPVGAGPMTRTCLTWLTVDGQVYGSVGIDEFVFHVGENGKAVRVSPRGLRTSLDRVRQ</sequence>
<evidence type="ECO:0000313" key="6">
    <source>
        <dbReference type="Proteomes" id="UP000000560"/>
    </source>
</evidence>
<dbReference type="EMBL" id="BN001308">
    <property type="protein sequence ID" value="CBF87393.1"/>
    <property type="molecule type" value="Genomic_DNA"/>
</dbReference>
<keyword evidence="6" id="KW-1185">Reference proteome</keyword>
<dbReference type="Pfam" id="PF00144">
    <property type="entry name" value="Beta-lactamase"/>
    <property type="match status" value="1"/>
</dbReference>
<feature type="region of interest" description="Disordered" evidence="2">
    <location>
        <begin position="1"/>
        <end position="37"/>
    </location>
</feature>
<reference evidence="6" key="1">
    <citation type="journal article" date="2005" name="Nature">
        <title>Sequencing of Aspergillus nidulans and comparative analysis with A. fumigatus and A. oryzae.</title>
        <authorList>
            <person name="Galagan J.E."/>
            <person name="Calvo S.E."/>
            <person name="Cuomo C."/>
            <person name="Ma L.J."/>
            <person name="Wortman J.R."/>
            <person name="Batzoglou S."/>
            <person name="Lee S.I."/>
            <person name="Basturkmen M."/>
            <person name="Spevak C.C."/>
            <person name="Clutterbuck J."/>
            <person name="Kapitonov V."/>
            <person name="Jurka J."/>
            <person name="Scazzocchio C."/>
            <person name="Farman M."/>
            <person name="Butler J."/>
            <person name="Purcell S."/>
            <person name="Harris S."/>
            <person name="Braus G.H."/>
            <person name="Draht O."/>
            <person name="Busch S."/>
            <person name="D'Enfert C."/>
            <person name="Bouchier C."/>
            <person name="Goldman G.H."/>
            <person name="Bell-Pedersen D."/>
            <person name="Griffiths-Jones S."/>
            <person name="Doonan J.H."/>
            <person name="Yu J."/>
            <person name="Vienken K."/>
            <person name="Pain A."/>
            <person name="Freitag M."/>
            <person name="Selker E.U."/>
            <person name="Archer D.B."/>
            <person name="Penalva M.A."/>
            <person name="Oakley B.R."/>
            <person name="Momany M."/>
            <person name="Tanaka T."/>
            <person name="Kumagai T."/>
            <person name="Asai K."/>
            <person name="Machida M."/>
            <person name="Nierman W.C."/>
            <person name="Denning D.W."/>
            <person name="Caddick M."/>
            <person name="Hynes M."/>
            <person name="Paoletti M."/>
            <person name="Fischer R."/>
            <person name="Miller B."/>
            <person name="Dyer P."/>
            <person name="Sachs M.S."/>
            <person name="Osmani S.A."/>
            <person name="Birren B.W."/>
        </authorList>
    </citation>
    <scope>NUCLEOTIDE SEQUENCE [LARGE SCALE GENOMIC DNA]</scope>
    <source>
        <strain evidence="6">FGSC A4 / ATCC 38163 / CBS 112.46 / NRRL 194 / M139</strain>
    </source>
</reference>
<dbReference type="eggNOG" id="ENOG502SJKK">
    <property type="taxonomic scope" value="Eukaryota"/>
</dbReference>
<dbReference type="Gene3D" id="3.40.710.10">
    <property type="entry name" value="DD-peptidase/beta-lactamase superfamily"/>
    <property type="match status" value="1"/>
</dbReference>
<evidence type="ECO:0000313" key="5">
    <source>
        <dbReference type="EMBL" id="CBF87393.1"/>
    </source>
</evidence>
<dbReference type="Proteomes" id="UP000000560">
    <property type="component" value="Chromosome VIII"/>
</dbReference>
<dbReference type="RefSeq" id="XP_682587.1">
    <property type="nucleotide sequence ID" value="XM_677495.1"/>
</dbReference>
<name>Q5AQW2_EMENI</name>
<accession>Q5AQW2</accession>
<dbReference type="GeneID" id="2867879"/>
<dbReference type="InterPro" id="IPR001466">
    <property type="entry name" value="Beta-lactam-related"/>
</dbReference>
<dbReference type="SUPFAM" id="SSF56601">
    <property type="entry name" value="beta-lactamase/transpeptidase-like"/>
    <property type="match status" value="1"/>
</dbReference>
<dbReference type="KEGG" id="ani:ANIA_09318"/>
<dbReference type="HOGENOM" id="CLU_019706_0_0_1"/>
<dbReference type="PANTHER" id="PTHR46825">
    <property type="entry name" value="D-ALANYL-D-ALANINE-CARBOXYPEPTIDASE/ENDOPEPTIDASE AMPH"/>
    <property type="match status" value="1"/>
</dbReference>
<reference evidence="6" key="2">
    <citation type="journal article" date="2009" name="Fungal Genet. Biol.">
        <title>The 2008 update of the Aspergillus nidulans genome annotation: a community effort.</title>
        <authorList>
            <person name="Wortman J.R."/>
            <person name="Gilsenan J.M."/>
            <person name="Joardar V."/>
            <person name="Deegan J."/>
            <person name="Clutterbuck J."/>
            <person name="Andersen M.R."/>
            <person name="Archer D."/>
            <person name="Bencina M."/>
            <person name="Braus G."/>
            <person name="Coutinho P."/>
            <person name="von Dohren H."/>
            <person name="Doonan J."/>
            <person name="Driessen A.J."/>
            <person name="Durek P."/>
            <person name="Espeso E."/>
            <person name="Fekete E."/>
            <person name="Flipphi M."/>
            <person name="Estrada C.G."/>
            <person name="Geysens S."/>
            <person name="Goldman G."/>
            <person name="de Groot P.W."/>
            <person name="Hansen K."/>
            <person name="Harris S.D."/>
            <person name="Heinekamp T."/>
            <person name="Helmstaedt K."/>
            <person name="Henrissat B."/>
            <person name="Hofmann G."/>
            <person name="Homan T."/>
            <person name="Horio T."/>
            <person name="Horiuchi H."/>
            <person name="James S."/>
            <person name="Jones M."/>
            <person name="Karaffa L."/>
            <person name="Karanyi Z."/>
            <person name="Kato M."/>
            <person name="Keller N."/>
            <person name="Kelly D.E."/>
            <person name="Kiel J.A."/>
            <person name="Kim J.M."/>
            <person name="van der Klei I.J."/>
            <person name="Klis F.M."/>
            <person name="Kovalchuk A."/>
            <person name="Krasevec N."/>
            <person name="Kubicek C.P."/>
            <person name="Liu B."/>
            <person name="Maccabe A."/>
            <person name="Meyer V."/>
            <person name="Mirabito P."/>
            <person name="Miskei M."/>
            <person name="Mos M."/>
            <person name="Mullins J."/>
            <person name="Nelson D.R."/>
            <person name="Nielsen J."/>
            <person name="Oakley B.R."/>
            <person name="Osmani S.A."/>
            <person name="Pakula T."/>
            <person name="Paszewski A."/>
            <person name="Paulsen I."/>
            <person name="Pilsyk S."/>
            <person name="Pocsi I."/>
            <person name="Punt P.J."/>
            <person name="Ram A.F."/>
            <person name="Ren Q."/>
            <person name="Robellet X."/>
            <person name="Robson G."/>
            <person name="Seiboth B."/>
            <person name="van Solingen P."/>
            <person name="Specht T."/>
            <person name="Sun J."/>
            <person name="Taheri-Talesh N."/>
            <person name="Takeshita N."/>
            <person name="Ussery D."/>
            <person name="vanKuyk P.A."/>
            <person name="Visser H."/>
            <person name="van de Vondervoort P.J."/>
            <person name="de Vries R.P."/>
            <person name="Walton J."/>
            <person name="Xiang X."/>
            <person name="Xiong Y."/>
            <person name="Zeng A.P."/>
            <person name="Brandt B.W."/>
            <person name="Cornell M.J."/>
            <person name="van den Hondel C.A."/>
            <person name="Visser J."/>
            <person name="Oliver S.G."/>
            <person name="Turner G."/>
        </authorList>
    </citation>
    <scope>GENOME REANNOTATION</scope>
    <source>
        <strain evidence="6">FGSC A4 / ATCC 38163 / CBS 112.46 / NRRL 194 / M139</strain>
    </source>
</reference>
<dbReference type="InterPro" id="IPR012338">
    <property type="entry name" value="Beta-lactam/transpept-like"/>
</dbReference>
<dbReference type="OrthoDB" id="10250282at2759"/>
<dbReference type="Pfam" id="PF26335">
    <property type="entry name" value="ARB_00930_C"/>
    <property type="match status" value="1"/>
</dbReference>
<dbReference type="PANTHER" id="PTHR46825:SF10">
    <property type="entry name" value="BETA-LACTAMASE-RELATED DOMAIN-CONTAINING PROTEIN"/>
    <property type="match status" value="1"/>
</dbReference>
<evidence type="ECO:0000259" key="3">
    <source>
        <dbReference type="Pfam" id="PF00144"/>
    </source>
</evidence>
<dbReference type="OMA" id="ISKLWTM"/>
<evidence type="ECO:0000259" key="4">
    <source>
        <dbReference type="Pfam" id="PF26335"/>
    </source>
</evidence>
<protein>
    <submittedName>
        <fullName evidence="5">Uncharacterized protein</fullName>
    </submittedName>
</protein>
<evidence type="ECO:0000256" key="1">
    <source>
        <dbReference type="ARBA" id="ARBA00038215"/>
    </source>
</evidence>
<feature type="domain" description="Beta-lactamase-related" evidence="3">
    <location>
        <begin position="212"/>
        <end position="548"/>
    </location>
</feature>
<proteinExistence type="inferred from homology"/>
<accession>C8VQS1</accession>
<gene>
    <name evidence="5" type="ORF">ANIA_09318</name>
</gene>
<feature type="domain" description="Beta-lactamase-like ARB-00930-like C-terminal" evidence="4">
    <location>
        <begin position="572"/>
        <end position="716"/>
    </location>
</feature>